<reference evidence="2" key="1">
    <citation type="submission" date="2021-02" db="EMBL/GenBank/DDBJ databases">
        <authorList>
            <person name="Nowell W R."/>
        </authorList>
    </citation>
    <scope>NUCLEOTIDE SEQUENCE</scope>
</reference>
<keyword evidence="3" id="KW-1185">Reference proteome</keyword>
<accession>A0A821N3R8</accession>
<organism evidence="2 3">
    <name type="scientific">Rotaria magnacalcarata</name>
    <dbReference type="NCBI Taxonomy" id="392030"/>
    <lineage>
        <taxon>Eukaryota</taxon>
        <taxon>Metazoa</taxon>
        <taxon>Spiralia</taxon>
        <taxon>Gnathifera</taxon>
        <taxon>Rotifera</taxon>
        <taxon>Eurotatoria</taxon>
        <taxon>Bdelloidea</taxon>
        <taxon>Philodinida</taxon>
        <taxon>Philodinidae</taxon>
        <taxon>Rotaria</taxon>
    </lineage>
</organism>
<name>A0A821N3R8_9BILA</name>
<sequence length="80" mass="9321">YWRVPARDLLLCNNCFLQDSRISNQFCKLKRIDTNIEDLPTFENRFQFSNQINKDEQLVSSSSSSSSSTITKSKRSKIIE</sequence>
<feature type="non-terminal residue" evidence="2">
    <location>
        <position position="1"/>
    </location>
</feature>
<dbReference type="Proteomes" id="UP000663866">
    <property type="component" value="Unassembled WGS sequence"/>
</dbReference>
<evidence type="ECO:0000256" key="1">
    <source>
        <dbReference type="SAM" id="MobiDB-lite"/>
    </source>
</evidence>
<dbReference type="AlphaFoldDB" id="A0A821N3R8"/>
<gene>
    <name evidence="2" type="ORF">OVN521_LOCUS51068</name>
</gene>
<feature type="non-terminal residue" evidence="2">
    <location>
        <position position="80"/>
    </location>
</feature>
<protein>
    <submittedName>
        <fullName evidence="2">Uncharacterized protein</fullName>
    </submittedName>
</protein>
<feature type="compositionally biased region" description="Low complexity" evidence="1">
    <location>
        <begin position="60"/>
        <end position="71"/>
    </location>
</feature>
<proteinExistence type="predicted"/>
<evidence type="ECO:0000313" key="3">
    <source>
        <dbReference type="Proteomes" id="UP000663866"/>
    </source>
</evidence>
<comment type="caution">
    <text evidence="2">The sequence shown here is derived from an EMBL/GenBank/DDBJ whole genome shotgun (WGS) entry which is preliminary data.</text>
</comment>
<evidence type="ECO:0000313" key="2">
    <source>
        <dbReference type="EMBL" id="CAF4777631.1"/>
    </source>
</evidence>
<dbReference type="EMBL" id="CAJOBG010120829">
    <property type="protein sequence ID" value="CAF4777631.1"/>
    <property type="molecule type" value="Genomic_DNA"/>
</dbReference>
<feature type="region of interest" description="Disordered" evidence="1">
    <location>
        <begin position="57"/>
        <end position="80"/>
    </location>
</feature>